<protein>
    <recommendedName>
        <fullName evidence="9">Radical SAM protein</fullName>
    </recommendedName>
</protein>
<accession>Q1PW02</accession>
<feature type="domain" description="4Fe4S-binding SPASM" evidence="7">
    <location>
        <begin position="268"/>
        <end position="334"/>
    </location>
</feature>
<reference evidence="8" key="2">
    <citation type="submission" date="2006-01" db="EMBL/GenBank/DDBJ databases">
        <authorList>
            <person name="Genoscope"/>
        </authorList>
    </citation>
    <scope>NUCLEOTIDE SEQUENCE</scope>
</reference>
<dbReference type="AlphaFoldDB" id="Q1PW02"/>
<reference evidence="8" key="1">
    <citation type="journal article" date="2006" name="Nature">
        <title>Deciphering the evolution and metabolism of an anammox bacterium from a community genome.</title>
        <authorList>
            <person name="Strous M."/>
            <person name="Pelletier E."/>
            <person name="Mangenot S."/>
            <person name="Rattei T."/>
            <person name="Lehner A."/>
            <person name="Taylor M.W."/>
            <person name="Horn M."/>
            <person name="Daims H."/>
            <person name="Bartol-Mavel D."/>
            <person name="Wincker P."/>
            <person name="Barbe V."/>
            <person name="Fonknechten N."/>
            <person name="Vallenet D."/>
            <person name="Segurens B."/>
            <person name="Schenowitz-Truong C."/>
            <person name="Medigue C."/>
            <person name="Collingro A."/>
            <person name="Snel B."/>
            <person name="Dutilh B.E."/>
            <person name="OpDenCamp H.J.M."/>
            <person name="vanDerDrift C."/>
            <person name="Cirpus I."/>
            <person name="vanDePas-Schoonen K.T."/>
            <person name="Harhangi H.R."/>
            <person name="vanNiftrik L."/>
            <person name="Schmid M."/>
            <person name="Keltjens J."/>
            <person name="vanDeVossenberg J."/>
            <person name="Kartal B."/>
            <person name="Meier H."/>
            <person name="Frishman D."/>
            <person name="Huynen M.A."/>
            <person name="Mewes H."/>
            <person name="Weissenbach J."/>
            <person name="Jetten M.S.M."/>
            <person name="Wagner M."/>
            <person name="LePaslier D."/>
        </authorList>
    </citation>
    <scope>NUCLEOTIDE SEQUENCE</scope>
</reference>
<evidence type="ECO:0000256" key="4">
    <source>
        <dbReference type="ARBA" id="ARBA00023004"/>
    </source>
</evidence>
<evidence type="ECO:0000256" key="5">
    <source>
        <dbReference type="ARBA" id="ARBA00023014"/>
    </source>
</evidence>
<organism evidence="8">
    <name type="scientific">Kuenenia stuttgartiensis</name>
    <dbReference type="NCBI Taxonomy" id="174633"/>
    <lineage>
        <taxon>Bacteria</taxon>
        <taxon>Pseudomonadati</taxon>
        <taxon>Planctomycetota</taxon>
        <taxon>Candidatus Brocadiia</taxon>
        <taxon>Candidatus Brocadiales</taxon>
        <taxon>Candidatus Brocadiaceae</taxon>
        <taxon>Candidatus Kuenenia</taxon>
    </lineage>
</organism>
<dbReference type="PANTHER" id="PTHR11228">
    <property type="entry name" value="RADICAL SAM DOMAIN PROTEIN"/>
    <property type="match status" value="1"/>
</dbReference>
<feature type="domain" description="Radical SAM core" evidence="6">
    <location>
        <begin position="40"/>
        <end position="183"/>
    </location>
</feature>
<dbReference type="Pfam" id="PF13186">
    <property type="entry name" value="SPASM"/>
    <property type="match status" value="1"/>
</dbReference>
<dbReference type="Pfam" id="PF04055">
    <property type="entry name" value="Radical_SAM"/>
    <property type="match status" value="1"/>
</dbReference>
<gene>
    <name evidence="8" type="ORF">kustc0657</name>
</gene>
<comment type="cofactor">
    <cofactor evidence="1">
        <name>[4Fe-4S] cluster</name>
        <dbReference type="ChEBI" id="CHEBI:49883"/>
    </cofactor>
</comment>
<keyword evidence="5" id="KW-0411">Iron-sulfur</keyword>
<dbReference type="CDD" id="cd21109">
    <property type="entry name" value="SPASM"/>
    <property type="match status" value="1"/>
</dbReference>
<dbReference type="RefSeq" id="WP_169703627.1">
    <property type="nucleotide sequence ID" value="NZ_OCTL01000080.1"/>
</dbReference>
<keyword evidence="3" id="KW-0479">Metal-binding</keyword>
<dbReference type="GO" id="GO:0051536">
    <property type="term" value="F:iron-sulfur cluster binding"/>
    <property type="evidence" value="ECO:0007669"/>
    <property type="project" value="UniProtKB-KW"/>
</dbReference>
<proteinExistence type="predicted"/>
<dbReference type="GO" id="GO:0003824">
    <property type="term" value="F:catalytic activity"/>
    <property type="evidence" value="ECO:0007669"/>
    <property type="project" value="InterPro"/>
</dbReference>
<keyword evidence="4" id="KW-0408">Iron</keyword>
<dbReference type="SUPFAM" id="SSF102114">
    <property type="entry name" value="Radical SAM enzymes"/>
    <property type="match status" value="1"/>
</dbReference>
<sequence>MGRTNGEIVLDGHKLAWHKDRVDAWLNGERIAPITIDCALTRSCTYRCVYCYGMLQSNDIKKMTRDVIFRFLDDAAEIGVKAISFVSDGESTCSPYLYDAILRGRQNGLDMALGTNGDLLKEERLDQILAALTYLRFNISAAEADRYTGIHGCEKDCYFRVIDIIKTCVKIKKEKSLDVTLGLQMVLLPEFIDQIIPLTKLGKELGVDYLVIKHCSDDEVGSLGVDYSKYYEMADVLKEAETYSDDKYLVRAKWSKILSGGKRNYSRCYGPPFIMQFSGSGLVAPCGMLFNDKYNEYHIGNIVDTSFKKIWQSDRYWEVVNLIASEKFDARTMCGSLCLQHKVNECLWALKHKNAILVKEDADPPMHINFI</sequence>
<dbReference type="CDD" id="cd01335">
    <property type="entry name" value="Radical_SAM"/>
    <property type="match status" value="1"/>
</dbReference>
<evidence type="ECO:0000313" key="8">
    <source>
        <dbReference type="EMBL" id="CAJ71402.1"/>
    </source>
</evidence>
<evidence type="ECO:0008006" key="9">
    <source>
        <dbReference type="Google" id="ProtNLM"/>
    </source>
</evidence>
<dbReference type="InterPro" id="IPR007197">
    <property type="entry name" value="rSAM"/>
</dbReference>
<dbReference type="SFLD" id="SFLDG01067">
    <property type="entry name" value="SPASM/twitch_domain_containing"/>
    <property type="match status" value="1"/>
</dbReference>
<name>Q1PW02_KUEST</name>
<evidence type="ECO:0000256" key="2">
    <source>
        <dbReference type="ARBA" id="ARBA00022691"/>
    </source>
</evidence>
<dbReference type="Gene3D" id="3.20.20.70">
    <property type="entry name" value="Aldolase class I"/>
    <property type="match status" value="1"/>
</dbReference>
<keyword evidence="2" id="KW-0949">S-adenosyl-L-methionine</keyword>
<dbReference type="InterPro" id="IPR058240">
    <property type="entry name" value="rSAM_sf"/>
</dbReference>
<dbReference type="GO" id="GO:0046872">
    <property type="term" value="F:metal ion binding"/>
    <property type="evidence" value="ECO:0007669"/>
    <property type="project" value="UniProtKB-KW"/>
</dbReference>
<evidence type="ECO:0000259" key="7">
    <source>
        <dbReference type="Pfam" id="PF13186"/>
    </source>
</evidence>
<evidence type="ECO:0000256" key="1">
    <source>
        <dbReference type="ARBA" id="ARBA00001966"/>
    </source>
</evidence>
<dbReference type="PANTHER" id="PTHR11228:SF7">
    <property type="entry name" value="PQQA PEPTIDE CYCLASE"/>
    <property type="match status" value="1"/>
</dbReference>
<dbReference type="EMBL" id="CT573073">
    <property type="protein sequence ID" value="CAJ71402.1"/>
    <property type="molecule type" value="Genomic_DNA"/>
</dbReference>
<evidence type="ECO:0000259" key="6">
    <source>
        <dbReference type="Pfam" id="PF04055"/>
    </source>
</evidence>
<dbReference type="InterPro" id="IPR013785">
    <property type="entry name" value="Aldolase_TIM"/>
</dbReference>
<dbReference type="InterPro" id="IPR050377">
    <property type="entry name" value="Radical_SAM_PqqE_MftC-like"/>
</dbReference>
<dbReference type="InterPro" id="IPR023885">
    <property type="entry name" value="4Fe4S-binding_SPASM_dom"/>
</dbReference>
<dbReference type="SFLD" id="SFLDS00029">
    <property type="entry name" value="Radical_SAM"/>
    <property type="match status" value="1"/>
</dbReference>
<evidence type="ECO:0000256" key="3">
    <source>
        <dbReference type="ARBA" id="ARBA00022723"/>
    </source>
</evidence>